<evidence type="ECO:0000256" key="2">
    <source>
        <dbReference type="SAM" id="SignalP"/>
    </source>
</evidence>
<dbReference type="Proteomes" id="UP000079169">
    <property type="component" value="Unplaced"/>
</dbReference>
<dbReference type="GO" id="GO:0016491">
    <property type="term" value="F:oxidoreductase activity"/>
    <property type="evidence" value="ECO:0007669"/>
    <property type="project" value="UniProtKB-KW"/>
</dbReference>
<name>A0A3Q0JHU1_DIACI</name>
<dbReference type="PANTHER" id="PTHR43157:SF73">
    <property type="entry name" value="WW DOMAIN-CONTAINING OXIDOREDUCTASE-LIKE PROTEIN"/>
    <property type="match status" value="1"/>
</dbReference>
<dbReference type="PaxDb" id="121845-A0A3Q0JHU1"/>
<keyword evidence="2" id="KW-0732">Signal</keyword>
<evidence type="ECO:0000313" key="3">
    <source>
        <dbReference type="Proteomes" id="UP000079169"/>
    </source>
</evidence>
<keyword evidence="1" id="KW-0560">Oxidoreductase</keyword>
<proteinExistence type="predicted"/>
<feature type="signal peptide" evidence="2">
    <location>
        <begin position="1"/>
        <end position="21"/>
    </location>
</feature>
<dbReference type="AlphaFoldDB" id="A0A3Q0JHU1"/>
<feature type="chain" id="PRO_5018259379" evidence="2">
    <location>
        <begin position="22"/>
        <end position="177"/>
    </location>
</feature>
<dbReference type="InterPro" id="IPR036291">
    <property type="entry name" value="NAD(P)-bd_dom_sf"/>
</dbReference>
<dbReference type="GeneID" id="113472425"/>
<sequence>MTLSSVKFVVHFMFLVDLLLGALDDIDEYNGFAYSSFHGPVSGDVKPVYFTDPYTPGQTLVDYLVCANITNVNTYAVHPGVVDTELSRHFDSIIPGTAWLYQRVGGLFIKSPLQGAQTTLYCALDKKCERETGLYYADCKVKSTARRAKNPETAKELWTQSWKLVALDENYNPFQPA</sequence>
<dbReference type="PANTHER" id="PTHR43157">
    <property type="entry name" value="PHOSPHATIDYLINOSITOL-GLYCAN BIOSYNTHESIS CLASS F PROTEIN-RELATED"/>
    <property type="match status" value="1"/>
</dbReference>
<gene>
    <name evidence="4" type="primary">LOC113472425</name>
</gene>
<accession>A0A3Q0JHU1</accession>
<dbReference type="STRING" id="121845.A0A3Q0JHU1"/>
<protein>
    <submittedName>
        <fullName evidence="4">Retinol dehydrogenase 12-like</fullName>
    </submittedName>
</protein>
<dbReference type="KEGG" id="dci:113472425"/>
<dbReference type="SUPFAM" id="SSF51735">
    <property type="entry name" value="NAD(P)-binding Rossmann-fold domains"/>
    <property type="match status" value="1"/>
</dbReference>
<evidence type="ECO:0000313" key="4">
    <source>
        <dbReference type="RefSeq" id="XP_026687981.1"/>
    </source>
</evidence>
<evidence type="ECO:0000256" key="1">
    <source>
        <dbReference type="ARBA" id="ARBA00023002"/>
    </source>
</evidence>
<dbReference type="Gene3D" id="3.40.50.720">
    <property type="entry name" value="NAD(P)-binding Rossmann-like Domain"/>
    <property type="match status" value="1"/>
</dbReference>
<reference evidence="4" key="1">
    <citation type="submission" date="2025-08" db="UniProtKB">
        <authorList>
            <consortium name="RefSeq"/>
        </authorList>
    </citation>
    <scope>IDENTIFICATION</scope>
</reference>
<dbReference type="RefSeq" id="XP_026687981.1">
    <property type="nucleotide sequence ID" value="XM_026832180.1"/>
</dbReference>
<organism evidence="3 4">
    <name type="scientific">Diaphorina citri</name>
    <name type="common">Asian citrus psyllid</name>
    <dbReference type="NCBI Taxonomy" id="121845"/>
    <lineage>
        <taxon>Eukaryota</taxon>
        <taxon>Metazoa</taxon>
        <taxon>Ecdysozoa</taxon>
        <taxon>Arthropoda</taxon>
        <taxon>Hexapoda</taxon>
        <taxon>Insecta</taxon>
        <taxon>Pterygota</taxon>
        <taxon>Neoptera</taxon>
        <taxon>Paraneoptera</taxon>
        <taxon>Hemiptera</taxon>
        <taxon>Sternorrhyncha</taxon>
        <taxon>Psylloidea</taxon>
        <taxon>Psyllidae</taxon>
        <taxon>Diaphorininae</taxon>
        <taxon>Diaphorina</taxon>
    </lineage>
</organism>
<keyword evidence="3" id="KW-1185">Reference proteome</keyword>